<evidence type="ECO:0000313" key="3">
    <source>
        <dbReference type="RefSeq" id="XP_004646179.1"/>
    </source>
</evidence>
<dbReference type="AlphaFoldDB" id="A0A6P3FI03"/>
<evidence type="ECO:0000313" key="2">
    <source>
        <dbReference type="Proteomes" id="UP000515203"/>
    </source>
</evidence>
<organism evidence="2 3">
    <name type="scientific">Octodon degus</name>
    <name type="common">Degu</name>
    <name type="synonym">Sciurus degus</name>
    <dbReference type="NCBI Taxonomy" id="10160"/>
    <lineage>
        <taxon>Eukaryota</taxon>
        <taxon>Metazoa</taxon>
        <taxon>Chordata</taxon>
        <taxon>Craniata</taxon>
        <taxon>Vertebrata</taxon>
        <taxon>Euteleostomi</taxon>
        <taxon>Mammalia</taxon>
        <taxon>Eutheria</taxon>
        <taxon>Euarchontoglires</taxon>
        <taxon>Glires</taxon>
        <taxon>Rodentia</taxon>
        <taxon>Hystricomorpha</taxon>
        <taxon>Octodontidae</taxon>
        <taxon>Octodon</taxon>
    </lineage>
</organism>
<gene>
    <name evidence="3" type="primary">LOC101581132</name>
</gene>
<feature type="compositionally biased region" description="Basic residues" evidence="1">
    <location>
        <begin position="70"/>
        <end position="79"/>
    </location>
</feature>
<proteinExistence type="predicted"/>
<dbReference type="GeneID" id="101581132"/>
<dbReference type="InParanoid" id="A0A6P3FI03"/>
<keyword evidence="2" id="KW-1185">Reference proteome</keyword>
<sequence>MCFSKKYNKKCFKKMQANNAKAMSACSEAIMALFKPKEVKPKIIPKGVGLRLARLAYTALHKLVKRIRVHTAKGPRPHQPKVQAPASAPPKAQGPIKAPQ</sequence>
<dbReference type="Proteomes" id="UP000515203">
    <property type="component" value="Unplaced"/>
</dbReference>
<dbReference type="RefSeq" id="XP_004646179.1">
    <property type="nucleotide sequence ID" value="XM_004646122.1"/>
</dbReference>
<reference evidence="3" key="1">
    <citation type="submission" date="2025-08" db="UniProtKB">
        <authorList>
            <consortium name="RefSeq"/>
        </authorList>
    </citation>
    <scope>IDENTIFICATION</scope>
</reference>
<feature type="region of interest" description="Disordered" evidence="1">
    <location>
        <begin position="70"/>
        <end position="100"/>
    </location>
</feature>
<evidence type="ECO:0000256" key="1">
    <source>
        <dbReference type="SAM" id="MobiDB-lite"/>
    </source>
</evidence>
<name>A0A6P3FI03_OCTDE</name>
<protein>
    <submittedName>
        <fullName evidence="3">60S ribosomal protein L29-like</fullName>
    </submittedName>
</protein>
<accession>A0A6P3FI03</accession>